<evidence type="ECO:0000256" key="5">
    <source>
        <dbReference type="SAM" id="Phobius"/>
    </source>
</evidence>
<feature type="transmembrane region" description="Helical" evidence="5">
    <location>
        <begin position="82"/>
        <end position="102"/>
    </location>
</feature>
<feature type="transmembrane region" description="Helical" evidence="5">
    <location>
        <begin position="12"/>
        <end position="30"/>
    </location>
</feature>
<protein>
    <submittedName>
        <fullName evidence="6">S-isoprenylcysteine carboxyl-methyltransferase</fullName>
    </submittedName>
</protein>
<evidence type="ECO:0000256" key="1">
    <source>
        <dbReference type="ARBA" id="ARBA00004127"/>
    </source>
</evidence>
<dbReference type="EMBL" id="AP024702">
    <property type="protein sequence ID" value="BCX47470.1"/>
    <property type="molecule type" value="Genomic_DNA"/>
</dbReference>
<evidence type="ECO:0000313" key="6">
    <source>
        <dbReference type="EMBL" id="BCX47470.1"/>
    </source>
</evidence>
<keyword evidence="4 5" id="KW-0472">Membrane</keyword>
<evidence type="ECO:0000256" key="4">
    <source>
        <dbReference type="ARBA" id="ARBA00023136"/>
    </source>
</evidence>
<feature type="transmembrane region" description="Helical" evidence="5">
    <location>
        <begin position="42"/>
        <end position="61"/>
    </location>
</feature>
<evidence type="ECO:0000313" key="7">
    <source>
        <dbReference type="Proteomes" id="UP001374893"/>
    </source>
</evidence>
<dbReference type="PANTHER" id="PTHR43847:SF1">
    <property type="entry name" value="BLL3993 PROTEIN"/>
    <property type="match status" value="1"/>
</dbReference>
<dbReference type="PANTHER" id="PTHR43847">
    <property type="entry name" value="BLL3993 PROTEIN"/>
    <property type="match status" value="1"/>
</dbReference>
<accession>A0ABM7RCL9</accession>
<evidence type="ECO:0000256" key="3">
    <source>
        <dbReference type="ARBA" id="ARBA00022989"/>
    </source>
</evidence>
<keyword evidence="2 5" id="KW-0812">Transmembrane</keyword>
<keyword evidence="3 5" id="KW-1133">Transmembrane helix</keyword>
<dbReference type="Proteomes" id="UP001374893">
    <property type="component" value="Chromosome"/>
</dbReference>
<name>A0ABM7RCL9_9BACT</name>
<dbReference type="Pfam" id="PF04191">
    <property type="entry name" value="PEMT"/>
    <property type="match status" value="1"/>
</dbReference>
<proteinExistence type="predicted"/>
<keyword evidence="7" id="KW-1185">Reference proteome</keyword>
<dbReference type="InterPro" id="IPR052527">
    <property type="entry name" value="Metal_cation-efflux_comp"/>
</dbReference>
<sequence>MESGFWQRGGVWAVIQWLLMPAFVAAGPIWREQWSGNVSVWIAVPLFLAGALFGITAKATLGRYRTIFPQPLPDSQLVRHGPYAIVRHPLYTSLVLLSLAWALGWRSFPGLGLALAMFVLLDAKARLEERLLREKFPDYDDYASRVKRLFPWLY</sequence>
<comment type="subcellular location">
    <subcellularLocation>
        <location evidence="1">Endomembrane system</location>
        <topology evidence="1">Multi-pass membrane protein</topology>
    </subcellularLocation>
</comment>
<dbReference type="InterPro" id="IPR007318">
    <property type="entry name" value="Phopholipid_MeTrfase"/>
</dbReference>
<evidence type="ECO:0000256" key="2">
    <source>
        <dbReference type="ARBA" id="ARBA00022692"/>
    </source>
</evidence>
<gene>
    <name evidence="6" type="ORF">HAHE_13780</name>
</gene>
<reference evidence="6 7" key="1">
    <citation type="submission" date="2021-06" db="EMBL/GenBank/DDBJ databases">
        <title>Complete genome of Haloferula helveola possessing various polysaccharide degrading enzymes.</title>
        <authorList>
            <person name="Takami H."/>
            <person name="Huang C."/>
            <person name="Hamasaki K."/>
        </authorList>
    </citation>
    <scope>NUCLEOTIDE SEQUENCE [LARGE SCALE GENOMIC DNA]</scope>
    <source>
        <strain evidence="6 7">CN-1</strain>
    </source>
</reference>
<organism evidence="6 7">
    <name type="scientific">Haloferula helveola</name>
    <dbReference type="NCBI Taxonomy" id="490095"/>
    <lineage>
        <taxon>Bacteria</taxon>
        <taxon>Pseudomonadati</taxon>
        <taxon>Verrucomicrobiota</taxon>
        <taxon>Verrucomicrobiia</taxon>
        <taxon>Verrucomicrobiales</taxon>
        <taxon>Verrucomicrobiaceae</taxon>
        <taxon>Haloferula</taxon>
    </lineage>
</organism>
<dbReference type="Gene3D" id="1.20.120.1630">
    <property type="match status" value="1"/>
</dbReference>
<dbReference type="RefSeq" id="WP_338689698.1">
    <property type="nucleotide sequence ID" value="NZ_AP024702.1"/>
</dbReference>